<evidence type="ECO:0000313" key="4">
    <source>
        <dbReference type="Proteomes" id="UP001174909"/>
    </source>
</evidence>
<feature type="region of interest" description="Disordered" evidence="1">
    <location>
        <begin position="335"/>
        <end position="355"/>
    </location>
</feature>
<protein>
    <submittedName>
        <fullName evidence="3">Uncharacterized protein</fullName>
    </submittedName>
</protein>
<keyword evidence="2" id="KW-0472">Membrane</keyword>
<dbReference type="AlphaFoldDB" id="A0AA35RBL8"/>
<comment type="caution">
    <text evidence="3">The sequence shown here is derived from an EMBL/GenBank/DDBJ whole genome shotgun (WGS) entry which is preliminary data.</text>
</comment>
<accession>A0AA35RBL8</accession>
<gene>
    <name evidence="3" type="ORF">GBAR_LOCUS5781</name>
</gene>
<keyword evidence="2" id="KW-1133">Transmembrane helix</keyword>
<feature type="non-terminal residue" evidence="3">
    <location>
        <position position="355"/>
    </location>
</feature>
<keyword evidence="4" id="KW-1185">Reference proteome</keyword>
<name>A0AA35RBL8_GEOBA</name>
<sequence length="355" mass="39056">MELTVHVFVPDGDAPLQDSDTPLCIKYQEMPLTFRENRSTFVLLEYNVSSPFKVPAGAILGLQHNRGPLIYQKGHNDIQTICIPDGYGSEENFPLIAVDIDCDDNSTTGFLSMTDLKQIVREERTVSYSFNQISVIPALNFSTPGTISSWTIAARCVQGLKGAGGPYIQIWRPTARDTNLEYRLVESIEVYVEEENCDELVITRELDSAIKVEAGDVIGVKQPENSQVFLMFETGGPTNYINTDLDLEVVTSEVRSVMRLPLITPDFHSSRAQTPPPVTLIPSSSLSPSDSNEEVRVAVIIGAILGPSVIGLILMVGVTVACLVWKKRKGTMKCQSHNSPAEQPMHNIGSNPIYN</sequence>
<organism evidence="3 4">
    <name type="scientific">Geodia barretti</name>
    <name type="common">Barrett's horny sponge</name>
    <dbReference type="NCBI Taxonomy" id="519541"/>
    <lineage>
        <taxon>Eukaryota</taxon>
        <taxon>Metazoa</taxon>
        <taxon>Porifera</taxon>
        <taxon>Demospongiae</taxon>
        <taxon>Heteroscleromorpha</taxon>
        <taxon>Tetractinellida</taxon>
        <taxon>Astrophorina</taxon>
        <taxon>Geodiidae</taxon>
        <taxon>Geodia</taxon>
    </lineage>
</organism>
<evidence type="ECO:0000256" key="2">
    <source>
        <dbReference type="SAM" id="Phobius"/>
    </source>
</evidence>
<evidence type="ECO:0000256" key="1">
    <source>
        <dbReference type="SAM" id="MobiDB-lite"/>
    </source>
</evidence>
<evidence type="ECO:0000313" key="3">
    <source>
        <dbReference type="EMBL" id="CAI8008450.1"/>
    </source>
</evidence>
<feature type="transmembrane region" description="Helical" evidence="2">
    <location>
        <begin position="297"/>
        <end position="325"/>
    </location>
</feature>
<proteinExistence type="predicted"/>
<reference evidence="3" key="1">
    <citation type="submission" date="2023-03" db="EMBL/GenBank/DDBJ databases">
        <authorList>
            <person name="Steffen K."/>
            <person name="Cardenas P."/>
        </authorList>
    </citation>
    <scope>NUCLEOTIDE SEQUENCE</scope>
</reference>
<dbReference type="EMBL" id="CASHTH010000845">
    <property type="protein sequence ID" value="CAI8008450.1"/>
    <property type="molecule type" value="Genomic_DNA"/>
</dbReference>
<dbReference type="Proteomes" id="UP001174909">
    <property type="component" value="Unassembled WGS sequence"/>
</dbReference>
<keyword evidence="2" id="KW-0812">Transmembrane</keyword>